<dbReference type="Gene3D" id="2.40.128.130">
    <property type="entry name" value="Autotransporter beta-domain"/>
    <property type="match status" value="1"/>
</dbReference>
<dbReference type="InterPro" id="IPR036709">
    <property type="entry name" value="Autotransporte_beta_dom_sf"/>
</dbReference>
<dbReference type="OrthoDB" id="5330162at2"/>
<accession>A0A1B1U7F0</accession>
<dbReference type="EMBL" id="CP016503">
    <property type="protein sequence ID" value="ANV98670.1"/>
    <property type="molecule type" value="Genomic_DNA"/>
</dbReference>
<name>A0A1B1U7F0_9HELI</name>
<feature type="signal peptide" evidence="1">
    <location>
        <begin position="1"/>
        <end position="33"/>
    </location>
</feature>
<evidence type="ECO:0008006" key="4">
    <source>
        <dbReference type="Google" id="ProtNLM"/>
    </source>
</evidence>
<dbReference type="KEGG" id="het:BBW65_07605"/>
<feature type="chain" id="PRO_5008530271" description="Autotransporter domain-containing protein" evidence="1">
    <location>
        <begin position="34"/>
        <end position="880"/>
    </location>
</feature>
<proteinExistence type="predicted"/>
<protein>
    <recommendedName>
        <fullName evidence="4">Autotransporter domain-containing protein</fullName>
    </recommendedName>
</protein>
<evidence type="ECO:0000313" key="2">
    <source>
        <dbReference type="EMBL" id="ANV98670.1"/>
    </source>
</evidence>
<evidence type="ECO:0000313" key="3">
    <source>
        <dbReference type="Proteomes" id="UP000092884"/>
    </source>
</evidence>
<dbReference type="SUPFAM" id="SSF103515">
    <property type="entry name" value="Autotransporter"/>
    <property type="match status" value="1"/>
</dbReference>
<sequence length="880" mass="93730">MLPLRNHNQTSTTQVLQKTSLALVLALSTSLGAESHTFENGITASNFTTQTSGKTEIIFGENASFSEYPTGGQISINNTITTIKNLDISNLGKSIPSGTDYPYLSFQNSTQTNATIHNYGGTGTHAGRDSSWVLRVYQNKTNLTVYNHSNAVWKETIGGSGNETTGNLTVFNGKNATMDFSSGYGITGGEKAQLAINNEGKIIGSTQTVNGYTITVKGSTNNALTNKGSINGIILAGDDNKTDDTSAKLTITNSGSIISNRTDKAGGAIEVTGTATIINEKGGVITGGILGANFFQGGNPNGTGTLIITNAGTINEGDNGKYGIYVKGNDNNTIDNQKTGVINGTITLAGGTTKITNAGTIQGNLIFQGSGTKVTLTNTGKGIINGVLNFGSGTTTNTEVTLTQNFAVSLKSRTNYNTNGALKITGTQGTLKLGGADTTAQPLAQGVTPNATQTGSAFELYLGEGFELGEYYDLSKFINKQNGSGVTIKDANNNDISTDLANYLKGNIYLPDDTYVLHFKGNLFKADFETTKSPLALSAFQMINAFTSQTTRTQNLLDSVFDSMTMGDYLKAQMTQTTERQKEGATNENSQSDEFILRHIQAENSWVVYATPYYANSSFNLEGFDPTSGYSAGLISGATKMFENGILAGVHVGFDYQSVGKTTNELQISNKALTFGVHTKIPFKQYDFSYTSLIPFIKAQMTGLLSLNDYAFETSRSDSVTAGGMSVGVWGGVDLPTGYGYVTPEMGLIQEVIALPDITLNDSNFKDQSIGKHTLAPFYLVAQAKYAKDFNVSDVVLLPMLKVGIRTALNTEIKSLVKGSSGFKNNGNYVINHLDTIMGTMETGLEVKFKENILINATYLGEFGSQISTHSVGFKVGYVF</sequence>
<keyword evidence="1" id="KW-0732">Signal</keyword>
<dbReference type="Proteomes" id="UP000092884">
    <property type="component" value="Chromosome"/>
</dbReference>
<keyword evidence="3" id="KW-1185">Reference proteome</keyword>
<dbReference type="RefSeq" id="WP_066341651.1">
    <property type="nucleotide sequence ID" value="NZ_CP016503.1"/>
</dbReference>
<organism evidence="2 3">
    <name type="scientific">Helicobacter enhydrae</name>
    <dbReference type="NCBI Taxonomy" id="222136"/>
    <lineage>
        <taxon>Bacteria</taxon>
        <taxon>Pseudomonadati</taxon>
        <taxon>Campylobacterota</taxon>
        <taxon>Epsilonproteobacteria</taxon>
        <taxon>Campylobacterales</taxon>
        <taxon>Helicobacteraceae</taxon>
        <taxon>Helicobacter</taxon>
    </lineage>
</organism>
<gene>
    <name evidence="2" type="ORF">BBW65_07605</name>
</gene>
<dbReference type="AlphaFoldDB" id="A0A1B1U7F0"/>
<reference evidence="3" key="1">
    <citation type="submission" date="2016-07" db="EMBL/GenBank/DDBJ databases">
        <authorList>
            <person name="Florea S."/>
            <person name="Webb J.S."/>
            <person name="Jaromczyk J."/>
            <person name="Schardl C.L."/>
        </authorList>
    </citation>
    <scope>NUCLEOTIDE SEQUENCE [LARGE SCALE GENOMIC DNA]</scope>
    <source>
        <strain evidence="3">MIT 01-6242</strain>
    </source>
</reference>
<evidence type="ECO:0000256" key="1">
    <source>
        <dbReference type="SAM" id="SignalP"/>
    </source>
</evidence>